<dbReference type="InterPro" id="IPR012336">
    <property type="entry name" value="Thioredoxin-like_fold"/>
</dbReference>
<keyword evidence="1" id="KW-0732">Signal</keyword>
<dbReference type="InterPro" id="IPR036249">
    <property type="entry name" value="Thioredoxin-like_sf"/>
</dbReference>
<sequence>MQSIGKLGLQVFVGLCIALALCGNSHTASAAEATAANPMVAAAQPSVGTLVYFGSDHCPYCRRFEREVAEIYDKTEMSAQLPLVAVDRDFPAAPYLKLNRKVTFVPSFFIVGDDGKVRARFLGYRGEEFWWGDLESSVEQLKKAVN</sequence>
<dbReference type="SUPFAM" id="SSF52833">
    <property type="entry name" value="Thioredoxin-like"/>
    <property type="match status" value="1"/>
</dbReference>
<feature type="chain" id="PRO_5012729636" description="Thioredoxin domain-containing protein" evidence="1">
    <location>
        <begin position="31"/>
        <end position="146"/>
    </location>
</feature>
<dbReference type="EMBL" id="LO017727">
    <property type="protein sequence ID" value="CRH07039.1"/>
    <property type="molecule type" value="Genomic_DNA"/>
</dbReference>
<name>A0A1S7LLL2_MAGMO</name>
<evidence type="ECO:0000259" key="2">
    <source>
        <dbReference type="PROSITE" id="PS51352"/>
    </source>
</evidence>
<feature type="signal peptide" evidence="1">
    <location>
        <begin position="1"/>
        <end position="30"/>
    </location>
</feature>
<evidence type="ECO:0000313" key="3">
    <source>
        <dbReference type="EMBL" id="CRH07039.1"/>
    </source>
</evidence>
<dbReference type="InterPro" id="IPR013766">
    <property type="entry name" value="Thioredoxin_domain"/>
</dbReference>
<gene>
    <name evidence="3" type="ORF">MAGMO_2892</name>
</gene>
<reference evidence="3" key="1">
    <citation type="submission" date="2015-04" db="EMBL/GenBank/DDBJ databases">
        <authorList>
            <person name="Syromyatnikov M.Y."/>
            <person name="Popov V.N."/>
        </authorList>
    </citation>
    <scope>NUCLEOTIDE SEQUENCE</scope>
    <source>
        <strain evidence="3">MO-1</strain>
    </source>
</reference>
<protein>
    <recommendedName>
        <fullName evidence="2">Thioredoxin domain-containing protein</fullName>
    </recommendedName>
</protein>
<dbReference type="PROSITE" id="PS51352">
    <property type="entry name" value="THIOREDOXIN_2"/>
    <property type="match status" value="1"/>
</dbReference>
<dbReference type="Pfam" id="PF13098">
    <property type="entry name" value="Thioredoxin_2"/>
    <property type="match status" value="1"/>
</dbReference>
<accession>A0A1S7LLL2</accession>
<feature type="domain" description="Thioredoxin" evidence="2">
    <location>
        <begin position="22"/>
        <end position="143"/>
    </location>
</feature>
<dbReference type="Gene3D" id="3.40.30.10">
    <property type="entry name" value="Glutaredoxin"/>
    <property type="match status" value="1"/>
</dbReference>
<dbReference type="AlphaFoldDB" id="A0A1S7LLL2"/>
<organism evidence="3">
    <name type="scientific">Magnetococcus massalia (strain MO-1)</name>
    <dbReference type="NCBI Taxonomy" id="451514"/>
    <lineage>
        <taxon>Bacteria</taxon>
        <taxon>Pseudomonadati</taxon>
        <taxon>Pseudomonadota</taxon>
        <taxon>Magnetococcia</taxon>
        <taxon>Magnetococcales</taxon>
        <taxon>Magnetococcaceae</taxon>
        <taxon>Magnetococcus</taxon>
    </lineage>
</organism>
<proteinExistence type="predicted"/>
<evidence type="ECO:0000256" key="1">
    <source>
        <dbReference type="SAM" id="SignalP"/>
    </source>
</evidence>